<evidence type="ECO:0000256" key="2">
    <source>
        <dbReference type="SAM" id="Coils"/>
    </source>
</evidence>
<dbReference type="Gene3D" id="2.60.40.4270">
    <property type="entry name" value="Listeria-Bacteroides repeat domain"/>
    <property type="match status" value="1"/>
</dbReference>
<keyword evidence="1" id="KW-0677">Repeat</keyword>
<evidence type="ECO:0000313" key="6">
    <source>
        <dbReference type="Proteomes" id="UP000198508"/>
    </source>
</evidence>
<dbReference type="RefSeq" id="WP_330391471.1">
    <property type="nucleotide sequence ID" value="NZ_FOIM01000022.1"/>
</dbReference>
<name>A0A1I0ILP7_9FIRM</name>
<dbReference type="Proteomes" id="UP000198508">
    <property type="component" value="Unassembled WGS sequence"/>
</dbReference>
<evidence type="ECO:0000256" key="3">
    <source>
        <dbReference type="SAM" id="MobiDB-lite"/>
    </source>
</evidence>
<dbReference type="InterPro" id="IPR018337">
    <property type="entry name" value="Cell_wall/Cho-bd_repeat"/>
</dbReference>
<reference evidence="6" key="1">
    <citation type="submission" date="2016-10" db="EMBL/GenBank/DDBJ databases">
        <authorList>
            <person name="Varghese N."/>
            <person name="Submissions S."/>
        </authorList>
    </citation>
    <scope>NUCLEOTIDE SEQUENCE [LARGE SCALE GENOMIC DNA]</scope>
    <source>
        <strain evidence="6">NLAE-zl-G277</strain>
    </source>
</reference>
<sequence>MNIRRCQIWKRFVSALLVFCLTCGLVWTNGGILAMASTELPSENLGAAKSEGTIVGWVSSAGSGENGAGASPGTTLRFDLHGLINAADNQYVKDYTSQIITTYMNTGYATILQIDNGSKIKANGPTNGSVENLTSLGVELKIALSASPDNKYIFADYYIYDTNGQGGENGRDVKMGTGADIMIGGGTGNPSQNDDRATIYKNDNGFHMVNSKVYTTFDCITNDDSLGVTPPDTRWVGNFSDWGRNVFNESEEDISSGQDSGLAYSWNFKLRPYEMVHKRVAFAIRDTSYYVSASGGTNADSTNGTYGDPFKTIDYAIQRIGNKKGYVYVMDYPAISAPISLTGSKQDITITSTNFTTDGTPVSGIKTLQRNSSYSGELFNVSGGAILRLTDIALDGAGVRSSDPLVKASAGRLEINSGANLKNCKGSPESMGSAVNITGSASLSMNFGKVSENRSEGKGAVYFDSSGTFEVINDVLIEDNQTPSGGKANVYLGEGMVITVNGDLGGGRIGVTTAKQPEASPGGMATVAAHEVKVAVPGTGSSVNTAPSPFVDNFFADLAKEDGLGVYVAVGTKNLAGAGENNDRNAVLKKNGLQISRFIREAGTGAPIAGAQSLPPISAASGDPVDLAPPGGILGYELTGIVIEQGTPPTLQGNLESGSNFGKVTGTMPNQDVTVYYELSKIESKIIFESNGGTPEPPTLTGTYNEPVNALLPTISRYGYVFKGWSSNPPDSPHGPNYISKLPDKYPFSPVTYYAIFEADPNVKFNYTVEHENQSGTVVFKTTTQENKYSVDTPLHEVKKNVKGYLWSQEDSSTIPTQYNYNGTPQDVGTFQTNGGFDGKMPGQDATVQFRYKVDYENPDNRYLLTVKHETGNFNEVAPDETSLHFPEDEITMQPVNKYGYKCVGYEFVRGHQSFDNASGLTYAITQNFDDDFVFNGLMPNQPVTLTYLYQATNRYELSIRYEDKNTGDEALRNIIPPIFAGQITADRAVGGSYEEQYGYTITNPNIDRLVKPDGATIWFSSYNNDWGGTMPNDDTQVIYRHDRIPSKWADITYKADGKGSLQGGEGVSPDVQALTDGEFKASVLINDGTDKGRNKAYTLSQIKEKRLMPVPKAESEYYRFGGWFIDADDSGDLNGDETILAQDYQFEGPAVLTAHFEENPDAWITIAFEAGEHGSINTGEALTLRTTYDKKWSDIQGSTPQCTPQVNYLPDGWYANGEPVEDDTPLVNGQTYTMEFYPDPAVFGTDVSAPNALAGLNTQGKGRVTIFGTAQGYKYILTDLAGEVLAVNKGNILTSRTYFDGLYPGMPYIVYEATGNTRVETGDLIGTIQGTVSDGTQVVTPVVETNYQVFYDEEEEGKTQLLIKPADSASDYALLNHAGNVVHTPQTGAGGWQKPSGNPASLEFTGLDYNKEYTVVARPTGRNEMTAEERGEYGSTIAMDPGGDLELPEYIIETVNGDVVSVGDTEVGGSRYEEAHKGDRVSITADPVDGAGRPFSHWEFAIGSVKGLGDTVHQREVSFTMPDSNLVLGAVYQREASPSNAEVVYEVRGGSRGELALDPDAVQDLEDELTTDADQELMQVNRADVTYKVVYRKNGVKASESNAIKASGLYEMEHEDAYKEAWGLDVSIERYVNGRRVDRASASNASFKTYVQLDRKDVDMMDYQLFELVHDPDEGEISVSQVPMDYDPEETGGLFTFTATEGSRYVMVYNRAYRLYFLNNTVPVESRYRYCFKVRRNEWPGQDYYETEYAGVEEQLDHFISPEGADFNYMGWSYRPDKLREFDPERKITRKTYVYAFYEDNVQEVNRAREELEKAILEAIGLSDDHFLKLQESKKLKEFIEKAQEVLDREPKATIGQLEDALEDLKKDTAPYRELLEERYDDYHHIQEDGNKGGSGGGGGGGRGTKKAPFNDTAPKSYLVGTNGTWVETTGANGEKKYQFRLNGGNILRGMWARLEYPETGQTGDAGWYRFDGDGNMQSGWICDEMGKWYYCNTEKEGNYGRMATGWKQDQGDGHWYYLDPVSGEMALGWKQMDGKWYYFSPVGGGTYTYDPTKGKWIFGGGNGRPLGSMYQNEVTPDGYSVGPDGAWIQ</sequence>
<dbReference type="SUPFAM" id="SSF69360">
    <property type="entry name" value="Cell wall binding repeat"/>
    <property type="match status" value="1"/>
</dbReference>
<dbReference type="GeneID" id="93277756"/>
<proteinExistence type="predicted"/>
<dbReference type="InterPro" id="IPR042229">
    <property type="entry name" value="Listeria/Bacterioides_rpt_sf"/>
</dbReference>
<dbReference type="InterPro" id="IPR044060">
    <property type="entry name" value="Bacterial_rp_domain"/>
</dbReference>
<evidence type="ECO:0000256" key="1">
    <source>
        <dbReference type="ARBA" id="ARBA00022737"/>
    </source>
</evidence>
<dbReference type="STRING" id="460384.SAMN05216313_12249"/>
<dbReference type="Pfam" id="PF18998">
    <property type="entry name" value="Flg_new_2"/>
    <property type="match status" value="1"/>
</dbReference>
<feature type="coiled-coil region" evidence="2">
    <location>
        <begin position="1796"/>
        <end position="1826"/>
    </location>
</feature>
<protein>
    <submittedName>
        <fullName evidence="5">Putative cell wall binding repeat-containing protein</fullName>
    </submittedName>
</protein>
<dbReference type="Pfam" id="PF01473">
    <property type="entry name" value="Choline_bind_1"/>
    <property type="match status" value="3"/>
</dbReference>
<feature type="compositionally biased region" description="Gly residues" evidence="3">
    <location>
        <begin position="1893"/>
        <end position="1904"/>
    </location>
</feature>
<keyword evidence="6" id="KW-1185">Reference proteome</keyword>
<dbReference type="EMBL" id="FOIM01000022">
    <property type="protein sequence ID" value="SET98007.1"/>
    <property type="molecule type" value="Genomic_DNA"/>
</dbReference>
<gene>
    <name evidence="5" type="ORF">SAMN05216313_12249</name>
</gene>
<evidence type="ECO:0000313" key="5">
    <source>
        <dbReference type="EMBL" id="SET98007.1"/>
    </source>
</evidence>
<evidence type="ECO:0000259" key="4">
    <source>
        <dbReference type="Pfam" id="PF18998"/>
    </source>
</evidence>
<keyword evidence="2" id="KW-0175">Coiled coil</keyword>
<dbReference type="Gene3D" id="2.10.270.10">
    <property type="entry name" value="Cholin Binding"/>
    <property type="match status" value="1"/>
</dbReference>
<feature type="domain" description="Bacterial repeat" evidence="4">
    <location>
        <begin position="1474"/>
        <end position="1535"/>
    </location>
</feature>
<organism evidence="5 6">
    <name type="scientific">Enterocloster lavalensis</name>
    <dbReference type="NCBI Taxonomy" id="460384"/>
    <lineage>
        <taxon>Bacteria</taxon>
        <taxon>Bacillati</taxon>
        <taxon>Bacillota</taxon>
        <taxon>Clostridia</taxon>
        <taxon>Lachnospirales</taxon>
        <taxon>Lachnospiraceae</taxon>
        <taxon>Enterocloster</taxon>
    </lineage>
</organism>
<feature type="region of interest" description="Disordered" evidence="3">
    <location>
        <begin position="1887"/>
        <end position="1917"/>
    </location>
</feature>
<accession>A0A1I0ILP7</accession>